<dbReference type="SMART" id="SM00086">
    <property type="entry name" value="PAC"/>
    <property type="match status" value="3"/>
</dbReference>
<dbReference type="PROSITE" id="PS50883">
    <property type="entry name" value="EAL"/>
    <property type="match status" value="1"/>
</dbReference>
<dbReference type="InterPro" id="IPR043128">
    <property type="entry name" value="Rev_trsase/Diguanyl_cyclase"/>
</dbReference>
<name>A0A1U7I6Q7_9CYAN</name>
<dbReference type="Gene3D" id="3.30.70.270">
    <property type="match status" value="1"/>
</dbReference>
<organism evidence="5 6">
    <name type="scientific">[Phormidium ambiguum] IAM M-71</name>
    <dbReference type="NCBI Taxonomy" id="454136"/>
    <lineage>
        <taxon>Bacteria</taxon>
        <taxon>Bacillati</taxon>
        <taxon>Cyanobacteriota</taxon>
        <taxon>Cyanophyceae</taxon>
        <taxon>Oscillatoriophycideae</taxon>
        <taxon>Aerosakkonematales</taxon>
        <taxon>Aerosakkonemataceae</taxon>
        <taxon>Floridanema</taxon>
    </lineage>
</organism>
<dbReference type="Pfam" id="PF00990">
    <property type="entry name" value="GGDEF"/>
    <property type="match status" value="2"/>
</dbReference>
<dbReference type="CDD" id="cd01949">
    <property type="entry name" value="GGDEF"/>
    <property type="match status" value="1"/>
</dbReference>
<sequence>MKLTSSENSEILQSVIEASTDAIFIKDIQGKYLIVNSVMARILGKPVGEIIGKDDTAIFSPEIAKQIMENDRRIMGNGRSEILEEVVYINNNRQIYHTKKDVYRNSQGEVIGLLGIAKDITVQKQANDISLVNSAEFQLYAETKQLQERLQLQIDRMPIGCILKDKNFKIIDWNPAAEKIFGYLKPEVLGKYIDELLIPPASRIFTQKVRQQLAAGETTDHSLMENLTKDGRVIICEWHNTPLKNNQNQVINYLSMVQDITERKLAEDALKESESRYHKLAQISPVGIFHTNSSGQCLYVNDRWCEISGLSVAESLQHTWEAAIHPDDREKIVTQWKQAIRDNLPFQSECRLLNVNGTVTWVFGQAIPEYGSNGEITGYVGTLTDISDCKQAEEKLQRYAYYDPITGLPNRTFFLKLLEQTINLAKHNQLGLFAVLFLNLDRLQMVKFSLGHHLADRLLIAAAERIQNCLQNSSFSNFNVDFEANYLLSDRPAFQDNLNRNDPTSDAELNKKSIVAQVGLDEFAILLTNLPKTSHATQTAEQIYQALSYSFDLGGQEVFINASIGIALSSIGYEQPEDYLRAADTAMHQSKHLSKTLYAVFEPEWQTKAVERLQLESDLRRSIERQELQVYYQPIVSIQTGRLIGFEALARWYHATRGWVSPVEFIPIAEETGLISLIDRFILKEACQQMVIWQQKFQQNFPLTISVNLSALQLAQLGLIERIDQILRETKINRELLKLEITESSLTGNTAYETAMLKQLKGLGIQLSIDDFGTGYSSLARLQQLPIDTLKIDRSFVNQMGFDSESLEIVRAIISLAHILNMDVIAEGVETKEQLLQLQLLECEYSQGYFFSRPIDRQTAEKLLASNNHFISHIQNK</sequence>
<dbReference type="STRING" id="454136.NIES2119_27105"/>
<dbReference type="PROSITE" id="PS50113">
    <property type="entry name" value="PAC"/>
    <property type="match status" value="2"/>
</dbReference>
<feature type="domain" description="PAS" evidence="1">
    <location>
        <begin position="146"/>
        <end position="216"/>
    </location>
</feature>
<dbReference type="SUPFAM" id="SSF55785">
    <property type="entry name" value="PYP-like sensor domain (PAS domain)"/>
    <property type="match status" value="3"/>
</dbReference>
<dbReference type="InterPro" id="IPR035965">
    <property type="entry name" value="PAS-like_dom_sf"/>
</dbReference>
<dbReference type="InterPro" id="IPR035919">
    <property type="entry name" value="EAL_sf"/>
</dbReference>
<comment type="caution">
    <text evidence="5">The sequence shown here is derived from an EMBL/GenBank/DDBJ whole genome shotgun (WGS) entry which is preliminary data.</text>
</comment>
<dbReference type="NCBIfam" id="TIGR00229">
    <property type="entry name" value="sensory_box"/>
    <property type="match status" value="3"/>
</dbReference>
<evidence type="ECO:0008006" key="7">
    <source>
        <dbReference type="Google" id="ProtNLM"/>
    </source>
</evidence>
<dbReference type="InterPro" id="IPR000014">
    <property type="entry name" value="PAS"/>
</dbReference>
<dbReference type="PANTHER" id="PTHR44757:SF2">
    <property type="entry name" value="BIOFILM ARCHITECTURE MAINTENANCE PROTEIN MBAA"/>
    <property type="match status" value="1"/>
</dbReference>
<feature type="domain" description="PAC" evidence="2">
    <location>
        <begin position="346"/>
        <end position="398"/>
    </location>
</feature>
<dbReference type="InterPro" id="IPR001610">
    <property type="entry name" value="PAC"/>
</dbReference>
<feature type="domain" description="PAC" evidence="2">
    <location>
        <begin position="217"/>
        <end position="272"/>
    </location>
</feature>
<dbReference type="EMBL" id="MRCE01000043">
    <property type="protein sequence ID" value="OKH32033.1"/>
    <property type="molecule type" value="Genomic_DNA"/>
</dbReference>
<dbReference type="PROSITE" id="PS50887">
    <property type="entry name" value="GGDEF"/>
    <property type="match status" value="1"/>
</dbReference>
<reference evidence="5 6" key="1">
    <citation type="submission" date="2016-11" db="EMBL/GenBank/DDBJ databases">
        <title>Draft Genome Sequences of Nine Cyanobacterial Strains from Diverse Habitats.</title>
        <authorList>
            <person name="Zhu T."/>
            <person name="Hou S."/>
            <person name="Lu X."/>
            <person name="Hess W.R."/>
        </authorList>
    </citation>
    <scope>NUCLEOTIDE SEQUENCE [LARGE SCALE GENOMIC DNA]</scope>
    <source>
        <strain evidence="5 6">IAM M-71</strain>
    </source>
</reference>
<dbReference type="InterPro" id="IPR029787">
    <property type="entry name" value="Nucleotide_cyclase"/>
</dbReference>
<dbReference type="RefSeq" id="WP_073596614.1">
    <property type="nucleotide sequence ID" value="NZ_MRCE01000043.1"/>
</dbReference>
<dbReference type="CDD" id="cd01948">
    <property type="entry name" value="EAL"/>
    <property type="match status" value="1"/>
</dbReference>
<dbReference type="InterPro" id="IPR000700">
    <property type="entry name" value="PAS-assoc_C"/>
</dbReference>
<dbReference type="NCBIfam" id="TIGR00254">
    <property type="entry name" value="GGDEF"/>
    <property type="match status" value="1"/>
</dbReference>
<dbReference type="Pfam" id="PF08448">
    <property type="entry name" value="PAS_4"/>
    <property type="match status" value="1"/>
</dbReference>
<dbReference type="Pfam" id="PF00989">
    <property type="entry name" value="PAS"/>
    <property type="match status" value="1"/>
</dbReference>
<dbReference type="Gene3D" id="3.20.20.450">
    <property type="entry name" value="EAL domain"/>
    <property type="match status" value="1"/>
</dbReference>
<dbReference type="InterPro" id="IPR013656">
    <property type="entry name" value="PAS_4"/>
</dbReference>
<dbReference type="InterPro" id="IPR001633">
    <property type="entry name" value="EAL_dom"/>
</dbReference>
<dbReference type="PROSITE" id="PS50112">
    <property type="entry name" value="PAS"/>
    <property type="match status" value="3"/>
</dbReference>
<evidence type="ECO:0000259" key="3">
    <source>
        <dbReference type="PROSITE" id="PS50883"/>
    </source>
</evidence>
<proteinExistence type="predicted"/>
<dbReference type="Pfam" id="PF08447">
    <property type="entry name" value="PAS_3"/>
    <property type="match status" value="1"/>
</dbReference>
<dbReference type="GO" id="GO:0006355">
    <property type="term" value="P:regulation of DNA-templated transcription"/>
    <property type="evidence" value="ECO:0007669"/>
    <property type="project" value="InterPro"/>
</dbReference>
<protein>
    <recommendedName>
        <fullName evidence="7">GGDEF domain-containing protein</fullName>
    </recommendedName>
</protein>
<dbReference type="CDD" id="cd00130">
    <property type="entry name" value="PAS"/>
    <property type="match status" value="3"/>
</dbReference>
<dbReference type="SMART" id="SM00267">
    <property type="entry name" value="GGDEF"/>
    <property type="match status" value="1"/>
</dbReference>
<dbReference type="FunFam" id="3.30.450.20:FF:000099">
    <property type="entry name" value="Sensory box sensor histidine kinase"/>
    <property type="match status" value="1"/>
</dbReference>
<evidence type="ECO:0000313" key="6">
    <source>
        <dbReference type="Proteomes" id="UP000185860"/>
    </source>
</evidence>
<dbReference type="InterPro" id="IPR013655">
    <property type="entry name" value="PAS_fold_3"/>
</dbReference>
<feature type="domain" description="PAS" evidence="1">
    <location>
        <begin position="8"/>
        <end position="78"/>
    </location>
</feature>
<dbReference type="Pfam" id="PF00563">
    <property type="entry name" value="EAL"/>
    <property type="match status" value="1"/>
</dbReference>
<evidence type="ECO:0000259" key="2">
    <source>
        <dbReference type="PROSITE" id="PS50113"/>
    </source>
</evidence>
<evidence type="ECO:0000259" key="1">
    <source>
        <dbReference type="PROSITE" id="PS50112"/>
    </source>
</evidence>
<evidence type="ECO:0000259" key="4">
    <source>
        <dbReference type="PROSITE" id="PS50887"/>
    </source>
</evidence>
<evidence type="ECO:0000313" key="5">
    <source>
        <dbReference type="EMBL" id="OKH32033.1"/>
    </source>
</evidence>
<dbReference type="InterPro" id="IPR052155">
    <property type="entry name" value="Biofilm_reg_signaling"/>
</dbReference>
<dbReference type="Proteomes" id="UP000185860">
    <property type="component" value="Unassembled WGS sequence"/>
</dbReference>
<dbReference type="PANTHER" id="PTHR44757">
    <property type="entry name" value="DIGUANYLATE CYCLASE DGCP"/>
    <property type="match status" value="1"/>
</dbReference>
<accession>A0A1U7I6Q7</accession>
<dbReference type="SMART" id="SM00091">
    <property type="entry name" value="PAS"/>
    <property type="match status" value="3"/>
</dbReference>
<dbReference type="SUPFAM" id="SSF141868">
    <property type="entry name" value="EAL domain-like"/>
    <property type="match status" value="1"/>
</dbReference>
<dbReference type="SMART" id="SM00052">
    <property type="entry name" value="EAL"/>
    <property type="match status" value="1"/>
</dbReference>
<dbReference type="OrthoDB" id="425396at2"/>
<dbReference type="SUPFAM" id="SSF55073">
    <property type="entry name" value="Nucleotide cyclase"/>
    <property type="match status" value="2"/>
</dbReference>
<feature type="domain" description="GGDEF" evidence="4">
    <location>
        <begin position="431"/>
        <end position="603"/>
    </location>
</feature>
<gene>
    <name evidence="5" type="ORF">NIES2119_27105</name>
</gene>
<dbReference type="InterPro" id="IPR000160">
    <property type="entry name" value="GGDEF_dom"/>
</dbReference>
<dbReference type="Gene3D" id="3.30.450.20">
    <property type="entry name" value="PAS domain"/>
    <property type="match status" value="3"/>
</dbReference>
<dbReference type="FunFam" id="3.20.20.450:FF:000001">
    <property type="entry name" value="Cyclic di-GMP phosphodiesterase yahA"/>
    <property type="match status" value="1"/>
</dbReference>
<feature type="domain" description="EAL" evidence="3">
    <location>
        <begin position="612"/>
        <end position="868"/>
    </location>
</feature>
<feature type="domain" description="PAS" evidence="1">
    <location>
        <begin position="273"/>
        <end position="343"/>
    </location>
</feature>
<dbReference type="InterPro" id="IPR013767">
    <property type="entry name" value="PAS_fold"/>
</dbReference>
<dbReference type="AlphaFoldDB" id="A0A1U7I6Q7"/>